<dbReference type="PANTHER" id="PTHR22916">
    <property type="entry name" value="GLYCOSYLTRANSFERASE"/>
    <property type="match status" value="1"/>
</dbReference>
<sequence length="318" mass="35844">MKISVIMPVYNSARYLEQSVQSVIGQTLPDWELICVDDGSTDGSAAILNGLARQDDRIRILNQANAGVTAARHRGVDASSGEYICFLDSDDVLSPDALESLLGAAEEFGAEIVSHGYTKVAAGWELPVDCSAPSAKHSYQVATNPFKDIEHKRIPIVLWGKLFHRELLTGFEWPDIHFSEDLFMTLALSVKSQRVAYTEEKLIYYRQHPESATKTMTAEKLDEIFCSVNLVMDTITPDNRAYRHHIKRYIAKYQLFTLFDGVCGQPALEERFLQRFAASGRIALADFSPLRALRLWLSIHGYKRTQLGLRSIIRYLKV</sequence>
<dbReference type="RefSeq" id="WP_343807126.1">
    <property type="nucleotide sequence ID" value="NZ_BAAAET010000003.1"/>
</dbReference>
<dbReference type="SUPFAM" id="SSF53448">
    <property type="entry name" value="Nucleotide-diphospho-sugar transferases"/>
    <property type="match status" value="1"/>
</dbReference>
<protein>
    <recommendedName>
        <fullName evidence="1">Glycosyltransferase 2-like domain-containing protein</fullName>
    </recommendedName>
</protein>
<dbReference type="Pfam" id="PF00535">
    <property type="entry name" value="Glycos_transf_2"/>
    <property type="match status" value="1"/>
</dbReference>
<gene>
    <name evidence="2" type="ORF">GCM10009104_27910</name>
</gene>
<feature type="domain" description="Glycosyltransferase 2-like" evidence="1">
    <location>
        <begin position="4"/>
        <end position="120"/>
    </location>
</feature>
<comment type="caution">
    <text evidence="2">The sequence shown here is derived from an EMBL/GenBank/DDBJ whole genome shotgun (WGS) entry which is preliminary data.</text>
</comment>
<reference evidence="3" key="1">
    <citation type="journal article" date="2019" name="Int. J. Syst. Evol. Microbiol.">
        <title>The Global Catalogue of Microorganisms (GCM) 10K type strain sequencing project: providing services to taxonomists for standard genome sequencing and annotation.</title>
        <authorList>
            <consortium name="The Broad Institute Genomics Platform"/>
            <consortium name="The Broad Institute Genome Sequencing Center for Infectious Disease"/>
            <person name="Wu L."/>
            <person name="Ma J."/>
        </authorList>
    </citation>
    <scope>NUCLEOTIDE SEQUENCE [LARGE SCALE GENOMIC DNA]</scope>
    <source>
        <strain evidence="3">JCM 15134</strain>
    </source>
</reference>
<proteinExistence type="predicted"/>
<evidence type="ECO:0000313" key="2">
    <source>
        <dbReference type="EMBL" id="GAA0697917.1"/>
    </source>
</evidence>
<name>A0ABP3TFI9_9GAMM</name>
<dbReference type="InterPro" id="IPR001173">
    <property type="entry name" value="Glyco_trans_2-like"/>
</dbReference>
<dbReference type="PANTHER" id="PTHR22916:SF3">
    <property type="entry name" value="UDP-GLCNAC:BETAGAL BETA-1,3-N-ACETYLGLUCOSAMINYLTRANSFERASE-LIKE PROTEIN 1"/>
    <property type="match status" value="1"/>
</dbReference>
<organism evidence="2 3">
    <name type="scientific">Marinobacterium maritimum</name>
    <dbReference type="NCBI Taxonomy" id="500162"/>
    <lineage>
        <taxon>Bacteria</taxon>
        <taxon>Pseudomonadati</taxon>
        <taxon>Pseudomonadota</taxon>
        <taxon>Gammaproteobacteria</taxon>
        <taxon>Oceanospirillales</taxon>
        <taxon>Oceanospirillaceae</taxon>
        <taxon>Marinobacterium</taxon>
    </lineage>
</organism>
<dbReference type="InterPro" id="IPR029044">
    <property type="entry name" value="Nucleotide-diphossugar_trans"/>
</dbReference>
<accession>A0ABP3TFI9</accession>
<evidence type="ECO:0000313" key="3">
    <source>
        <dbReference type="Proteomes" id="UP001499915"/>
    </source>
</evidence>
<evidence type="ECO:0000259" key="1">
    <source>
        <dbReference type="Pfam" id="PF00535"/>
    </source>
</evidence>
<keyword evidence="3" id="KW-1185">Reference proteome</keyword>
<dbReference type="CDD" id="cd00761">
    <property type="entry name" value="Glyco_tranf_GTA_type"/>
    <property type="match status" value="1"/>
</dbReference>
<dbReference type="Gene3D" id="3.90.550.10">
    <property type="entry name" value="Spore Coat Polysaccharide Biosynthesis Protein SpsA, Chain A"/>
    <property type="match status" value="1"/>
</dbReference>
<dbReference type="EMBL" id="BAAAET010000003">
    <property type="protein sequence ID" value="GAA0697917.1"/>
    <property type="molecule type" value="Genomic_DNA"/>
</dbReference>
<dbReference type="Proteomes" id="UP001499915">
    <property type="component" value="Unassembled WGS sequence"/>
</dbReference>